<dbReference type="Proteomes" id="UP000324222">
    <property type="component" value="Unassembled WGS sequence"/>
</dbReference>
<dbReference type="AlphaFoldDB" id="A0A5B7DWT7"/>
<dbReference type="EMBL" id="VSRR010001465">
    <property type="protein sequence ID" value="MPC25456.1"/>
    <property type="molecule type" value="Genomic_DNA"/>
</dbReference>
<name>A0A5B7DWT7_PORTR</name>
<reference evidence="2 3" key="1">
    <citation type="submission" date="2019-05" db="EMBL/GenBank/DDBJ databases">
        <title>Another draft genome of Portunus trituberculatus and its Hox gene families provides insights of decapod evolution.</title>
        <authorList>
            <person name="Jeong J.-H."/>
            <person name="Song I."/>
            <person name="Kim S."/>
            <person name="Choi T."/>
            <person name="Kim D."/>
            <person name="Ryu S."/>
            <person name="Kim W."/>
        </authorList>
    </citation>
    <scope>NUCLEOTIDE SEQUENCE [LARGE SCALE GENOMIC DNA]</scope>
    <source>
        <tissue evidence="2">Muscle</tissue>
    </source>
</reference>
<proteinExistence type="predicted"/>
<evidence type="ECO:0000313" key="3">
    <source>
        <dbReference type="Proteomes" id="UP000324222"/>
    </source>
</evidence>
<protein>
    <submittedName>
        <fullName evidence="2">Uncharacterized protein</fullName>
    </submittedName>
</protein>
<feature type="region of interest" description="Disordered" evidence="1">
    <location>
        <begin position="22"/>
        <end position="60"/>
    </location>
</feature>
<sequence length="80" mass="8846">MEVQTGKCGDGEWEGGQRQLLAGQTGLTQEDLVDAESRDRPCTSKQLGPRAERGKTACRNRDGRLKYSRPTLAILPLARF</sequence>
<organism evidence="2 3">
    <name type="scientific">Portunus trituberculatus</name>
    <name type="common">Swimming crab</name>
    <name type="synonym">Neptunus trituberculatus</name>
    <dbReference type="NCBI Taxonomy" id="210409"/>
    <lineage>
        <taxon>Eukaryota</taxon>
        <taxon>Metazoa</taxon>
        <taxon>Ecdysozoa</taxon>
        <taxon>Arthropoda</taxon>
        <taxon>Crustacea</taxon>
        <taxon>Multicrustacea</taxon>
        <taxon>Malacostraca</taxon>
        <taxon>Eumalacostraca</taxon>
        <taxon>Eucarida</taxon>
        <taxon>Decapoda</taxon>
        <taxon>Pleocyemata</taxon>
        <taxon>Brachyura</taxon>
        <taxon>Eubrachyura</taxon>
        <taxon>Portunoidea</taxon>
        <taxon>Portunidae</taxon>
        <taxon>Portuninae</taxon>
        <taxon>Portunus</taxon>
    </lineage>
</organism>
<keyword evidence="3" id="KW-1185">Reference proteome</keyword>
<evidence type="ECO:0000313" key="2">
    <source>
        <dbReference type="EMBL" id="MPC25456.1"/>
    </source>
</evidence>
<comment type="caution">
    <text evidence="2">The sequence shown here is derived from an EMBL/GenBank/DDBJ whole genome shotgun (WGS) entry which is preliminary data.</text>
</comment>
<gene>
    <name evidence="2" type="ORF">E2C01_018571</name>
</gene>
<accession>A0A5B7DWT7</accession>
<evidence type="ECO:0000256" key="1">
    <source>
        <dbReference type="SAM" id="MobiDB-lite"/>
    </source>
</evidence>
<feature type="compositionally biased region" description="Basic and acidic residues" evidence="1">
    <location>
        <begin position="50"/>
        <end position="60"/>
    </location>
</feature>